<feature type="domain" description="Tyr recombinase" evidence="2">
    <location>
        <begin position="40"/>
        <end position="77"/>
    </location>
</feature>
<gene>
    <name evidence="3" type="ORF">AB1300_10310</name>
</gene>
<dbReference type="InterPro" id="IPR011010">
    <property type="entry name" value="DNA_brk_join_enz"/>
</dbReference>
<dbReference type="Proteomes" id="UP001558534">
    <property type="component" value="Unassembled WGS sequence"/>
</dbReference>
<dbReference type="RefSeq" id="WP_368636403.1">
    <property type="nucleotide sequence ID" value="NZ_JBFRHK010000005.1"/>
</dbReference>
<dbReference type="Pfam" id="PF00589">
    <property type="entry name" value="Phage_integrase"/>
    <property type="match status" value="1"/>
</dbReference>
<dbReference type="EMBL" id="JBFRHK010000005">
    <property type="protein sequence ID" value="MEX3745528.1"/>
    <property type="molecule type" value="Genomic_DNA"/>
</dbReference>
<dbReference type="InterPro" id="IPR013762">
    <property type="entry name" value="Integrase-like_cat_sf"/>
</dbReference>
<evidence type="ECO:0000256" key="1">
    <source>
        <dbReference type="ARBA" id="ARBA00023172"/>
    </source>
</evidence>
<proteinExistence type="predicted"/>
<keyword evidence="1" id="KW-0233">DNA recombination</keyword>
<evidence type="ECO:0000259" key="2">
    <source>
        <dbReference type="Pfam" id="PF00589"/>
    </source>
</evidence>
<accession>A0ABV3VX93</accession>
<organism evidence="3 4">
    <name type="scientific">Lysinibacillus xylanilyticus</name>
    <dbReference type="NCBI Taxonomy" id="582475"/>
    <lineage>
        <taxon>Bacteria</taxon>
        <taxon>Bacillati</taxon>
        <taxon>Bacillota</taxon>
        <taxon>Bacilli</taxon>
        <taxon>Bacillales</taxon>
        <taxon>Bacillaceae</taxon>
        <taxon>Lysinibacillus</taxon>
    </lineage>
</organism>
<reference evidence="3 4" key="1">
    <citation type="submission" date="2024-07" db="EMBL/GenBank/DDBJ databases">
        <title>Characterization of a bacterium isolated from hydrolysated instant sea cucumber by whole-genome sequencing and metabolomics.</title>
        <authorList>
            <person name="Luo X."/>
            <person name="Zhang Z."/>
            <person name="Zheng Z."/>
            <person name="Zhang W."/>
            <person name="Ming T."/>
            <person name="Jiao L."/>
            <person name="Su X."/>
            <person name="Kong F."/>
            <person name="Xu J."/>
        </authorList>
    </citation>
    <scope>NUCLEOTIDE SEQUENCE [LARGE SCALE GENOMIC DNA]</scope>
    <source>
        <strain evidence="3 4">XL-2024</strain>
    </source>
</reference>
<evidence type="ECO:0000313" key="4">
    <source>
        <dbReference type="Proteomes" id="UP001558534"/>
    </source>
</evidence>
<keyword evidence="4" id="KW-1185">Reference proteome</keyword>
<evidence type="ECO:0000313" key="3">
    <source>
        <dbReference type="EMBL" id="MEX3745528.1"/>
    </source>
</evidence>
<name>A0ABV3VX93_9BACI</name>
<protein>
    <submittedName>
        <fullName evidence="3">Tyrosine-type recombinase/integrase</fullName>
    </submittedName>
</protein>
<dbReference type="Gene3D" id="1.10.443.10">
    <property type="entry name" value="Intergrase catalytic core"/>
    <property type="match status" value="1"/>
</dbReference>
<comment type="caution">
    <text evidence="3">The sequence shown here is derived from an EMBL/GenBank/DDBJ whole genome shotgun (WGS) entry which is preliminary data.</text>
</comment>
<dbReference type="SUPFAM" id="SSF56349">
    <property type="entry name" value="DNA breaking-rejoining enzymes"/>
    <property type="match status" value="1"/>
</dbReference>
<sequence length="100" mass="11363">MGSLFKQKKKAKELNSKAVDATQLTINSFRFQKVYLIFYLRHTHASILISEGVDIVKVAHRLGHGNPKNTLETYAHLIPNQENEVADIFHFALSRSVSKL</sequence>
<dbReference type="InterPro" id="IPR002104">
    <property type="entry name" value="Integrase_catalytic"/>
</dbReference>